<feature type="compositionally biased region" description="Polar residues" evidence="1">
    <location>
        <begin position="112"/>
        <end position="122"/>
    </location>
</feature>
<proteinExistence type="predicted"/>
<feature type="region of interest" description="Disordered" evidence="1">
    <location>
        <begin position="161"/>
        <end position="180"/>
    </location>
</feature>
<evidence type="ECO:0000313" key="2">
    <source>
        <dbReference type="EMBL" id="RWA12810.1"/>
    </source>
</evidence>
<name>A0A439DEH4_9PEZI</name>
<protein>
    <submittedName>
        <fullName evidence="2">Uncharacterized protein</fullName>
    </submittedName>
</protein>
<gene>
    <name evidence="2" type="ORF">EKO27_g2279</name>
</gene>
<dbReference type="EMBL" id="RYZI01000041">
    <property type="protein sequence ID" value="RWA12810.1"/>
    <property type="molecule type" value="Genomic_DNA"/>
</dbReference>
<comment type="caution">
    <text evidence="2">The sequence shown here is derived from an EMBL/GenBank/DDBJ whole genome shotgun (WGS) entry which is preliminary data.</text>
</comment>
<evidence type="ECO:0000256" key="1">
    <source>
        <dbReference type="SAM" id="MobiDB-lite"/>
    </source>
</evidence>
<feature type="compositionally biased region" description="Basic and acidic residues" evidence="1">
    <location>
        <begin position="14"/>
        <end position="31"/>
    </location>
</feature>
<feature type="compositionally biased region" description="Basic and acidic residues" evidence="1">
    <location>
        <begin position="166"/>
        <end position="180"/>
    </location>
</feature>
<dbReference type="AlphaFoldDB" id="A0A439DEH4"/>
<accession>A0A439DEH4</accession>
<feature type="region of interest" description="Disordered" evidence="1">
    <location>
        <begin position="1"/>
        <end position="133"/>
    </location>
</feature>
<organism evidence="2 3">
    <name type="scientific">Xylaria grammica</name>
    <dbReference type="NCBI Taxonomy" id="363999"/>
    <lineage>
        <taxon>Eukaryota</taxon>
        <taxon>Fungi</taxon>
        <taxon>Dikarya</taxon>
        <taxon>Ascomycota</taxon>
        <taxon>Pezizomycotina</taxon>
        <taxon>Sordariomycetes</taxon>
        <taxon>Xylariomycetidae</taxon>
        <taxon>Xylariales</taxon>
        <taxon>Xylariaceae</taxon>
        <taxon>Xylaria</taxon>
    </lineage>
</organism>
<reference evidence="2 3" key="1">
    <citation type="submission" date="2018-12" db="EMBL/GenBank/DDBJ databases">
        <title>Draft genome sequence of Xylaria grammica IHI A82.</title>
        <authorList>
            <person name="Buettner E."/>
            <person name="Kellner H."/>
        </authorList>
    </citation>
    <scope>NUCLEOTIDE SEQUENCE [LARGE SCALE GENOMIC DNA]</scope>
    <source>
        <strain evidence="2 3">IHI A82</strain>
    </source>
</reference>
<keyword evidence="3" id="KW-1185">Reference proteome</keyword>
<dbReference type="Proteomes" id="UP000286045">
    <property type="component" value="Unassembled WGS sequence"/>
</dbReference>
<sequence length="180" mass="19433">MDAHSQDANALPKSRVDSDGAMKPQSSRDTRSGPSLPGKLDPCIEANEKASPPAEGAKGVEGPDSETDMSNEPLNSAVPSPLKKRPISARASIEIARSLAIGDDDGKKKQSRLSVGDNSSIHTTDSTDDRRMSDKVKKAWKEVTGQNNLDPLEQWMVKHSGGTFVEKPRAPPFREDSDEQ</sequence>
<evidence type="ECO:0000313" key="3">
    <source>
        <dbReference type="Proteomes" id="UP000286045"/>
    </source>
</evidence>